<dbReference type="EMBL" id="CP001868">
    <property type="protein sequence ID" value="AFK19043.1"/>
    <property type="molecule type" value="Genomic_DNA"/>
</dbReference>
<proteinExistence type="predicted"/>
<evidence type="ECO:0000313" key="4">
    <source>
        <dbReference type="EMBL" id="EMA03693.1"/>
    </source>
</evidence>
<dbReference type="STRING" id="523841.HFX_1332"/>
<evidence type="ECO:0000256" key="1">
    <source>
        <dbReference type="SAM" id="Coils"/>
    </source>
</evidence>
<dbReference type="EMBL" id="CP039139">
    <property type="protein sequence ID" value="QCQ76641.1"/>
    <property type="molecule type" value="Genomic_DNA"/>
</dbReference>
<evidence type="ECO:0000313" key="2">
    <source>
        <dbReference type="EMBL" id="AFK19043.1"/>
    </source>
</evidence>
<reference evidence="2 6" key="2">
    <citation type="journal article" date="2012" name="J. Bacteriol.">
        <title>Complete genome sequence of the metabolically versatile halophilic archaeon Haloferax mediterranei, a poly(3-hydroxybutyrate-co-3-hydroxyvalerate) producer.</title>
        <authorList>
            <person name="Han J."/>
            <person name="Zhang F."/>
            <person name="Hou J."/>
            <person name="Liu X."/>
            <person name="Li M."/>
            <person name="Liu H."/>
            <person name="Cai L."/>
            <person name="Zhang B."/>
            <person name="Chen Y."/>
            <person name="Zhou J."/>
            <person name="Hu S."/>
            <person name="Xiang H."/>
        </authorList>
    </citation>
    <scope>NUCLEOTIDE SEQUENCE [LARGE SCALE GENOMIC DNA]</scope>
    <source>
        <strain evidence="6">ATCC 33500 / DSM 1411 / JCM 8866 / NBRC 14739 / NCIMB 2177 / R-4</strain>
        <strain evidence="2">CGMCC 1.2087</strain>
    </source>
</reference>
<gene>
    <name evidence="2" type="ordered locus">HFX_1332</name>
    <name evidence="3" type="ORF">BM92_02530</name>
    <name evidence="4" type="ORF">C439_03850</name>
    <name evidence="5" type="ORF">E6P09_09675</name>
</gene>
<dbReference type="OrthoDB" id="381700at2157"/>
<dbReference type="Proteomes" id="UP000299011">
    <property type="component" value="Chromosome"/>
</dbReference>
<reference evidence="3 8" key="4">
    <citation type="submission" date="2014-04" db="EMBL/GenBank/DDBJ databases">
        <title>Transcriptional profiles of Haloferax mediterranei on the basis of nitrogen availability.</title>
        <authorList>
            <person name="Bautista V."/>
        </authorList>
    </citation>
    <scope>NUCLEOTIDE SEQUENCE [LARGE SCALE GENOMIC DNA]</scope>
    <source>
        <strain evidence="3">ATCC 33500</strain>
        <strain evidence="8">ATCC 33500 / DSM 1411 / JCM 8866 / NBRC 14739 / NCIMB 2177 / R-4</strain>
    </source>
</reference>
<evidence type="ECO:0000313" key="3">
    <source>
        <dbReference type="EMBL" id="AHZ21598.1"/>
    </source>
</evidence>
<dbReference type="PATRIC" id="fig|523841.21.peg.782"/>
<accession>I3R483</accession>
<dbReference type="EMBL" id="CP007551">
    <property type="protein sequence ID" value="AHZ21598.1"/>
    <property type="molecule type" value="Genomic_DNA"/>
</dbReference>
<evidence type="ECO:0000313" key="8">
    <source>
        <dbReference type="Proteomes" id="UP000027075"/>
    </source>
</evidence>
<reference evidence="4 7" key="3">
    <citation type="journal article" date="2014" name="PLoS Genet.">
        <title>Phylogenetically driven sequencing of extremely halophilic archaea reveals strategies for static and dynamic osmo-response.</title>
        <authorList>
            <person name="Becker E.A."/>
            <person name="Seitzer P.M."/>
            <person name="Tritt A."/>
            <person name="Larsen D."/>
            <person name="Krusor M."/>
            <person name="Yao A.I."/>
            <person name="Wu D."/>
            <person name="Madern D."/>
            <person name="Eisen J.A."/>
            <person name="Darling A.E."/>
            <person name="Facciotti M.T."/>
        </authorList>
    </citation>
    <scope>NUCLEOTIDE SEQUENCE [LARGE SCALE GENOMIC DNA]</scope>
    <source>
        <strain evidence="4">ATCC 33500</strain>
        <strain evidence="7">ATCC 33500 / DSM 1411 / JCM 8866 / NBRC 14739 / NCIMB 2177 / R-4</strain>
    </source>
</reference>
<dbReference type="EMBL" id="AOLO01000004">
    <property type="protein sequence ID" value="EMA03693.1"/>
    <property type="molecule type" value="Genomic_DNA"/>
</dbReference>
<dbReference type="Proteomes" id="UP000011603">
    <property type="component" value="Unassembled WGS sequence"/>
</dbReference>
<keyword evidence="7" id="KW-1185">Reference proteome</keyword>
<organism evidence="2 6">
    <name type="scientific">Haloferax mediterranei (strain ATCC 33500 / DSM 1411 / JCM 8866 / NBRC 14739 / NCIMB 2177 / R-4)</name>
    <name type="common">Halobacterium mediterranei</name>
    <dbReference type="NCBI Taxonomy" id="523841"/>
    <lineage>
        <taxon>Archaea</taxon>
        <taxon>Methanobacteriati</taxon>
        <taxon>Methanobacteriota</taxon>
        <taxon>Stenosarchaea group</taxon>
        <taxon>Halobacteria</taxon>
        <taxon>Halobacteriales</taxon>
        <taxon>Haloferacaceae</taxon>
        <taxon>Haloferax</taxon>
    </lineage>
</organism>
<evidence type="ECO:0000313" key="9">
    <source>
        <dbReference type="Proteomes" id="UP000299011"/>
    </source>
</evidence>
<evidence type="ECO:0000313" key="6">
    <source>
        <dbReference type="Proteomes" id="UP000006469"/>
    </source>
</evidence>
<sequence length="238" mass="27414">MEMRHEDEREWRMADIDRDLEGGEGMFVHKVGLASVDRGDGIETDGGRDVNENPLEDLLTDAEEQKEQFNEARERLQNVRQKLKSLVEELHEEDALNDYETEKIHELITDGKYGEAREAIVGARAKHELAFDDEEKDLFAKHFSESWSEHVEAVEQVRTALLDFSRDLSREDLVAYLYGKHSGLNKGDIRAVFDAFDEVDRTGLDVNQMARLLTAYKHDLRVQPTVDVLEAIEQEAER</sequence>
<protein>
    <submittedName>
        <fullName evidence="2">Uncharacterized protein</fullName>
    </submittedName>
</protein>
<dbReference type="PaxDb" id="523841-HFX_1332"/>
<reference evidence="2" key="5">
    <citation type="submission" date="2014-05" db="EMBL/GenBank/DDBJ databases">
        <authorList>
            <person name="Wang L."/>
            <person name="Yang H."/>
            <person name="Xiang H."/>
        </authorList>
    </citation>
    <scope>NUCLEOTIDE SEQUENCE</scope>
    <source>
        <strain evidence="2">CGMCC 1.2087</strain>
    </source>
</reference>
<dbReference type="Proteomes" id="UP000027075">
    <property type="component" value="Chromosome"/>
</dbReference>
<dbReference type="Proteomes" id="UP000006469">
    <property type="component" value="Chromosome"/>
</dbReference>
<reference evidence="2" key="1">
    <citation type="journal article" date="2012" name="Appl. Environ. Microbiol.">
        <title>Identification of the haloarchaeal phasin (PhaP) that functions in polyhydroxyalkanoate accumulation and granule formation in Haloferax mediterranei.</title>
        <authorList>
            <person name="Cai S."/>
            <person name="Cai L."/>
            <person name="Liu H."/>
            <person name="Liu X."/>
            <person name="Han J."/>
            <person name="Zhou J."/>
            <person name="Xiang H."/>
        </authorList>
    </citation>
    <scope>NUCLEOTIDE SEQUENCE</scope>
    <source>
        <strain evidence="2">CGMCC 1.2087</strain>
    </source>
</reference>
<dbReference type="HOGENOM" id="CLU_1163779_0_0_2"/>
<dbReference type="AlphaFoldDB" id="I3R483"/>
<name>I3R483_HALMT</name>
<dbReference type="KEGG" id="hme:HFX_1332"/>
<keyword evidence="1" id="KW-0175">Coiled coil</keyword>
<reference evidence="5 9" key="6">
    <citation type="submission" date="2019-04" db="EMBL/GenBank/DDBJ databases">
        <title>Methylomes of two halophilic Archaea, Haloarcula marismortui and Haloferax mediterranei.</title>
        <authorList>
            <person name="DasSarma S."/>
            <person name="DasSarma P."/>
            <person name="DasSarma S."/>
            <person name="Fomenkov A."/>
            <person name="Vincze T."/>
            <person name="Anton B.P."/>
            <person name="Roberts R.J."/>
        </authorList>
    </citation>
    <scope>NUCLEOTIDE SEQUENCE [LARGE SCALE GENOMIC DNA]</scope>
    <source>
        <strain evidence="5">ATCC 33500</strain>
        <strain evidence="9">ATCC 33500 / DSM 1411 / JCM 8866 / NBRC 14739 / NCIMB 2177 / R-4</strain>
    </source>
</reference>
<feature type="coiled-coil region" evidence="1">
    <location>
        <begin position="55"/>
        <end position="96"/>
    </location>
</feature>
<evidence type="ECO:0000313" key="5">
    <source>
        <dbReference type="EMBL" id="QCQ76641.1"/>
    </source>
</evidence>
<evidence type="ECO:0000313" key="7">
    <source>
        <dbReference type="Proteomes" id="UP000011603"/>
    </source>
</evidence>